<dbReference type="GO" id="GO:1905502">
    <property type="term" value="F:acetyl-CoA binding"/>
    <property type="evidence" value="ECO:0007669"/>
    <property type="project" value="TreeGrafter"/>
</dbReference>
<dbReference type="InterPro" id="IPR039840">
    <property type="entry name" value="NAA80"/>
</dbReference>
<keyword evidence="3" id="KW-1185">Reference proteome</keyword>
<dbReference type="GO" id="GO:0008080">
    <property type="term" value="F:N-acetyltransferase activity"/>
    <property type="evidence" value="ECO:0007669"/>
    <property type="project" value="InterPro"/>
</dbReference>
<evidence type="ECO:0000313" key="2">
    <source>
        <dbReference type="EMBL" id="GGG51315.1"/>
    </source>
</evidence>
<feature type="domain" description="N-acetyltransferase" evidence="1">
    <location>
        <begin position="13"/>
        <end position="165"/>
    </location>
</feature>
<dbReference type="EMBL" id="BMIY01000002">
    <property type="protein sequence ID" value="GGG51315.1"/>
    <property type="molecule type" value="Genomic_DNA"/>
</dbReference>
<dbReference type="CDD" id="cd04301">
    <property type="entry name" value="NAT_SF"/>
    <property type="match status" value="1"/>
</dbReference>
<sequence>MPTMNTNDLTLNLVISPLTDKPEYLNKLAKWHHAEWSYLNPERSFEERLKDMQLDLAGNAVPATYFAEVDGKLAGSATILDDDMSTHPELGPWLASVFVDAQYRHRGIASALVRKIMQHAEEAQIKTLYLYTPGQEQLYEQLGWQHFLSENYNGTDVTIMSIKLT</sequence>
<reference evidence="2" key="1">
    <citation type="journal article" date="2014" name="Int. J. Syst. Evol. Microbiol.">
        <title>Complete genome sequence of Corynebacterium casei LMG S-19264T (=DSM 44701T), isolated from a smear-ripened cheese.</title>
        <authorList>
            <consortium name="US DOE Joint Genome Institute (JGI-PGF)"/>
            <person name="Walter F."/>
            <person name="Albersmeier A."/>
            <person name="Kalinowski J."/>
            <person name="Ruckert C."/>
        </authorList>
    </citation>
    <scope>NUCLEOTIDE SEQUENCE</scope>
    <source>
        <strain evidence="2">CGMCC 1.15425</strain>
    </source>
</reference>
<dbReference type="AlphaFoldDB" id="A0A917GLV4"/>
<dbReference type="PANTHER" id="PTHR13538">
    <property type="entry name" value="N-ACETYLTRANSFERASE 6"/>
    <property type="match status" value="1"/>
</dbReference>
<dbReference type="Proteomes" id="UP000627715">
    <property type="component" value="Unassembled WGS sequence"/>
</dbReference>
<name>A0A917GLV4_9GAMM</name>
<dbReference type="PANTHER" id="PTHR13538:SF4">
    <property type="entry name" value="N-ALPHA-ACETYLTRANSFERASE 80"/>
    <property type="match status" value="1"/>
</dbReference>
<dbReference type="SUPFAM" id="SSF55729">
    <property type="entry name" value="Acyl-CoA N-acyltransferases (Nat)"/>
    <property type="match status" value="1"/>
</dbReference>
<organism evidence="2 3">
    <name type="scientific">Pseudohongiella nitratireducens</name>
    <dbReference type="NCBI Taxonomy" id="1768907"/>
    <lineage>
        <taxon>Bacteria</taxon>
        <taxon>Pseudomonadati</taxon>
        <taxon>Pseudomonadota</taxon>
        <taxon>Gammaproteobacteria</taxon>
        <taxon>Pseudomonadales</taxon>
        <taxon>Pseudohongiellaceae</taxon>
        <taxon>Pseudohongiella</taxon>
    </lineage>
</organism>
<dbReference type="OrthoDB" id="7678938at2"/>
<protein>
    <submittedName>
        <fullName evidence="2">N-acetyltransferase GCN5</fullName>
    </submittedName>
</protein>
<reference evidence="2" key="2">
    <citation type="submission" date="2020-09" db="EMBL/GenBank/DDBJ databases">
        <authorList>
            <person name="Sun Q."/>
            <person name="Zhou Y."/>
        </authorList>
    </citation>
    <scope>NUCLEOTIDE SEQUENCE</scope>
    <source>
        <strain evidence="2">CGMCC 1.15425</strain>
    </source>
</reference>
<dbReference type="RefSeq" id="WP_082866438.1">
    <property type="nucleotide sequence ID" value="NZ_LWHN01000016.1"/>
</dbReference>
<dbReference type="PROSITE" id="PS51186">
    <property type="entry name" value="GNAT"/>
    <property type="match status" value="1"/>
</dbReference>
<gene>
    <name evidence="2" type="ORF">GCM10011403_05600</name>
</gene>
<evidence type="ECO:0000259" key="1">
    <source>
        <dbReference type="PROSITE" id="PS51186"/>
    </source>
</evidence>
<accession>A0A917GLV4</accession>
<dbReference type="GO" id="GO:0005737">
    <property type="term" value="C:cytoplasm"/>
    <property type="evidence" value="ECO:0007669"/>
    <property type="project" value="TreeGrafter"/>
</dbReference>
<dbReference type="Gene3D" id="3.40.630.30">
    <property type="match status" value="1"/>
</dbReference>
<dbReference type="InterPro" id="IPR016181">
    <property type="entry name" value="Acyl_CoA_acyltransferase"/>
</dbReference>
<comment type="caution">
    <text evidence="2">The sequence shown here is derived from an EMBL/GenBank/DDBJ whole genome shotgun (WGS) entry which is preliminary data.</text>
</comment>
<dbReference type="Pfam" id="PF00583">
    <property type="entry name" value="Acetyltransf_1"/>
    <property type="match status" value="1"/>
</dbReference>
<proteinExistence type="predicted"/>
<dbReference type="InterPro" id="IPR000182">
    <property type="entry name" value="GNAT_dom"/>
</dbReference>
<evidence type="ECO:0000313" key="3">
    <source>
        <dbReference type="Proteomes" id="UP000627715"/>
    </source>
</evidence>